<evidence type="ECO:0000313" key="2">
    <source>
        <dbReference type="Proteomes" id="UP000515369"/>
    </source>
</evidence>
<accession>A0A7G5GYU4</accession>
<dbReference type="RefSeq" id="WP_182461292.1">
    <property type="nucleotide sequence ID" value="NZ_CP059732.1"/>
</dbReference>
<dbReference type="KEGG" id="sfol:H3H32_03505"/>
<protein>
    <submittedName>
        <fullName evidence="1">Uncharacterized protein</fullName>
    </submittedName>
</protein>
<dbReference type="AlphaFoldDB" id="A0A7G5GYU4"/>
<dbReference type="EMBL" id="CP059732">
    <property type="protein sequence ID" value="QMW04036.1"/>
    <property type="molecule type" value="Genomic_DNA"/>
</dbReference>
<reference evidence="1 2" key="1">
    <citation type="submission" date="2020-07" db="EMBL/GenBank/DDBJ databases">
        <title>Spirosoma foliorum sp. nov., isolated from the leaves on the Nejang mountain Korea, Republic of.</title>
        <authorList>
            <person name="Ho H."/>
            <person name="Lee Y.-J."/>
            <person name="Nurcahyanto D.-A."/>
            <person name="Kim S.-G."/>
        </authorList>
    </citation>
    <scope>NUCLEOTIDE SEQUENCE [LARGE SCALE GENOMIC DNA]</scope>
    <source>
        <strain evidence="1 2">PL0136</strain>
    </source>
</reference>
<gene>
    <name evidence="1" type="ORF">H3H32_03505</name>
</gene>
<evidence type="ECO:0000313" key="1">
    <source>
        <dbReference type="EMBL" id="QMW04036.1"/>
    </source>
</evidence>
<dbReference type="Proteomes" id="UP000515369">
    <property type="component" value="Chromosome"/>
</dbReference>
<organism evidence="1 2">
    <name type="scientific">Spirosoma foliorum</name>
    <dbReference type="NCBI Taxonomy" id="2710596"/>
    <lineage>
        <taxon>Bacteria</taxon>
        <taxon>Pseudomonadati</taxon>
        <taxon>Bacteroidota</taxon>
        <taxon>Cytophagia</taxon>
        <taxon>Cytophagales</taxon>
        <taxon>Cytophagaceae</taxon>
        <taxon>Spirosoma</taxon>
    </lineage>
</organism>
<proteinExistence type="predicted"/>
<sequence>MKARYQLRIAWSDKVFAPGYHLKPLTEIKKYIDANQHLPGVPSAEQVVKDGVDLVKMNTTLLVKIEKLTLYSIELEKKG</sequence>
<keyword evidence="2" id="KW-1185">Reference proteome</keyword>
<name>A0A7G5GYU4_9BACT</name>